<evidence type="ECO:0000256" key="18">
    <source>
        <dbReference type="ARBA" id="ARBA00023027"/>
    </source>
</evidence>
<dbReference type="Gene3D" id="3.30.70.20">
    <property type="match status" value="1"/>
</dbReference>
<organism evidence="31 32">
    <name type="scientific">Candidatus Pullichristensenella excrementigallinarum</name>
    <dbReference type="NCBI Taxonomy" id="2840907"/>
    <lineage>
        <taxon>Bacteria</taxon>
        <taxon>Bacillati</taxon>
        <taxon>Bacillota</taxon>
        <taxon>Clostridia</taxon>
        <taxon>Candidatus Pullichristensenella</taxon>
    </lineage>
</organism>
<comment type="similarity">
    <text evidence="5">Belongs to the dihydroorotate dehydrogenase family. Type 1 subfamily.</text>
</comment>
<comment type="catalytic activity">
    <reaction evidence="25">
        <text>5,6-dihydrouracil + NAD(+) = uracil + NADH + H(+)</text>
        <dbReference type="Rhea" id="RHEA:20189"/>
        <dbReference type="ChEBI" id="CHEBI:15378"/>
        <dbReference type="ChEBI" id="CHEBI:15901"/>
        <dbReference type="ChEBI" id="CHEBI:17568"/>
        <dbReference type="ChEBI" id="CHEBI:57540"/>
        <dbReference type="ChEBI" id="CHEBI:57945"/>
        <dbReference type="EC" id="1.3.1.1"/>
    </reaction>
</comment>
<feature type="domain" description="4Fe-4S ferredoxin-type" evidence="30">
    <location>
        <begin position="454"/>
        <end position="484"/>
    </location>
</feature>
<keyword evidence="17" id="KW-0411">Iron-sulfur</keyword>
<dbReference type="NCBIfam" id="NF006183">
    <property type="entry name" value="PRK08318.1"/>
    <property type="match status" value="1"/>
</dbReference>
<evidence type="ECO:0000256" key="12">
    <source>
        <dbReference type="ARBA" id="ARBA00022741"/>
    </source>
</evidence>
<dbReference type="EMBL" id="DVMU01000160">
    <property type="protein sequence ID" value="HIU34316.1"/>
    <property type="molecule type" value="Genomic_DNA"/>
</dbReference>
<keyword evidence="9" id="KW-0285">Flavoprotein</keyword>
<dbReference type="SUPFAM" id="SSF54862">
    <property type="entry name" value="4Fe-4S ferredoxins"/>
    <property type="match status" value="1"/>
</dbReference>
<comment type="pathway">
    <text evidence="4">Pyrimidine metabolism; UMP biosynthesis via de novo pathway; orotate from (S)-dihydroorotate (NAD(+) route): step 1/1.</text>
</comment>
<evidence type="ECO:0000256" key="16">
    <source>
        <dbReference type="ARBA" id="ARBA00023004"/>
    </source>
</evidence>
<dbReference type="EC" id="1.3.1.1" evidence="29"/>
<evidence type="ECO:0000256" key="15">
    <source>
        <dbReference type="ARBA" id="ARBA00023002"/>
    </source>
</evidence>
<dbReference type="GO" id="GO:0051536">
    <property type="term" value="F:iron-sulfur cluster binding"/>
    <property type="evidence" value="ECO:0007669"/>
    <property type="project" value="UniProtKB-KW"/>
</dbReference>
<evidence type="ECO:0000256" key="23">
    <source>
        <dbReference type="ARBA" id="ARBA00032722"/>
    </source>
</evidence>
<evidence type="ECO:0000256" key="7">
    <source>
        <dbReference type="ARBA" id="ARBA00012061"/>
    </source>
</evidence>
<dbReference type="GO" id="GO:0004589">
    <property type="term" value="F:dihydroorotate dehydrogenase (NAD+) activity"/>
    <property type="evidence" value="ECO:0007669"/>
    <property type="project" value="UniProtKB-EC"/>
</dbReference>
<evidence type="ECO:0000256" key="17">
    <source>
        <dbReference type="ARBA" id="ARBA00023014"/>
    </source>
</evidence>
<evidence type="ECO:0000256" key="22">
    <source>
        <dbReference type="ARBA" id="ARBA00032046"/>
    </source>
</evidence>
<comment type="function">
    <text evidence="27">Involved in pyrimidine base degradation. Catalyzes physiologically the reduction of uracil to 5,6-dihydrouracil (DHU) by using NADH as a specific cosubstrate. It also catalyzes the reverse reaction and the reduction of thymine to 5,6-dihydrothymine (DHT).</text>
</comment>
<evidence type="ECO:0000256" key="8">
    <source>
        <dbReference type="ARBA" id="ARBA00018101"/>
    </source>
</evidence>
<evidence type="ECO:0000256" key="14">
    <source>
        <dbReference type="ARBA" id="ARBA00022857"/>
    </source>
</evidence>
<evidence type="ECO:0000256" key="1">
    <source>
        <dbReference type="ARBA" id="ARBA00001917"/>
    </source>
</evidence>
<reference evidence="31" key="1">
    <citation type="submission" date="2020-10" db="EMBL/GenBank/DDBJ databases">
        <authorList>
            <person name="Gilroy R."/>
        </authorList>
    </citation>
    <scope>NUCLEOTIDE SEQUENCE</scope>
    <source>
        <strain evidence="31">ChiHcec3-11533</strain>
    </source>
</reference>
<dbReference type="GO" id="GO:0006210">
    <property type="term" value="P:thymine catabolic process"/>
    <property type="evidence" value="ECO:0007669"/>
    <property type="project" value="TreeGrafter"/>
</dbReference>
<evidence type="ECO:0000256" key="21">
    <source>
        <dbReference type="ARBA" id="ARBA00030119"/>
    </source>
</evidence>
<dbReference type="PROSITE" id="PS51379">
    <property type="entry name" value="4FE4S_FER_2"/>
    <property type="match status" value="2"/>
</dbReference>
<dbReference type="Proteomes" id="UP000824072">
    <property type="component" value="Unassembled WGS sequence"/>
</dbReference>
<comment type="function">
    <text evidence="3">Catalyzes the conversion of dihydroorotate to orotate with NAD(+) as electron acceptor.</text>
</comment>
<evidence type="ECO:0000313" key="31">
    <source>
        <dbReference type="EMBL" id="HIU34316.1"/>
    </source>
</evidence>
<dbReference type="EC" id="1.3.1.14" evidence="7"/>
<sequence>MEEVQRCLLCHDASCSRNCPKGMDPAGLIRSIRFENEIGAAHRLPAQNPCEACSAPCESACVRGEYPIKIREVCLALGKDRAQMENVGNAPVDLSCEFCGVRLENPFLLSSSVVASTYDKMARAFEMGWAGACFKTICNFIPREASPRYSALSSQEGFYGFKNIEQLSCNSLEEDLEILRRLKRDYPQKRIIASIMGRDEAEWTMLARLVEQAGADMVECNFSCPNMEQGGLGVDVGQSPEAVAKYTAAARRGTNLPLLAKLTPNVGDMTPMAVAAVRSGADGLAAINTVKSIMGMNLDTYATSPSVRGLSGVGGYSGKAVKPIGLRFIWELASHPELQGVPISGMGGIETWRDAVEYLLLGANHVQITTAVMQYGARIIDDLLEGLRLYLQEKALKSVSELVGLGVQNVSALEDLERESILLPRFDRSKCVGCGRCYLSCRDGGHDALTMREGKPVMNPRACVGCHLCVLVCPMRAIGDYGRRIPQDTLAGPRA</sequence>
<keyword evidence="13" id="KW-0274">FAD</keyword>
<evidence type="ECO:0000256" key="5">
    <source>
        <dbReference type="ARBA" id="ARBA00008008"/>
    </source>
</evidence>
<dbReference type="InterPro" id="IPR005720">
    <property type="entry name" value="Dihydroorotate_DH_cat"/>
</dbReference>
<comment type="subunit">
    <text evidence="28">Heterotetramer of 2 PreA and 2 PreT subunits.</text>
</comment>
<dbReference type="InterPro" id="IPR013785">
    <property type="entry name" value="Aldolase_TIM"/>
</dbReference>
<accession>A0A9D1LD11</accession>
<dbReference type="PROSITE" id="PS00198">
    <property type="entry name" value="4FE4S_FER_1"/>
    <property type="match status" value="1"/>
</dbReference>
<keyword evidence="10" id="KW-0288">FMN</keyword>
<dbReference type="GO" id="GO:0046872">
    <property type="term" value="F:metal ion binding"/>
    <property type="evidence" value="ECO:0007669"/>
    <property type="project" value="UniProtKB-KW"/>
</dbReference>
<dbReference type="PANTHER" id="PTHR43073:SF2">
    <property type="entry name" value="DIHYDROPYRIMIDINE DEHYDROGENASE [NADP(+)]"/>
    <property type="match status" value="1"/>
</dbReference>
<evidence type="ECO:0000256" key="28">
    <source>
        <dbReference type="ARBA" id="ARBA00049714"/>
    </source>
</evidence>
<evidence type="ECO:0000256" key="26">
    <source>
        <dbReference type="ARBA" id="ARBA00048996"/>
    </source>
</evidence>
<dbReference type="GO" id="GO:0002058">
    <property type="term" value="F:uracil binding"/>
    <property type="evidence" value="ECO:0007669"/>
    <property type="project" value="TreeGrafter"/>
</dbReference>
<dbReference type="Gene3D" id="3.20.20.70">
    <property type="entry name" value="Aldolase class I"/>
    <property type="match status" value="1"/>
</dbReference>
<evidence type="ECO:0000256" key="3">
    <source>
        <dbReference type="ARBA" id="ARBA00003616"/>
    </source>
</evidence>
<dbReference type="GO" id="GO:0004159">
    <property type="term" value="F:dihydropyrimidine dehydrogenase (NAD+) activity"/>
    <property type="evidence" value="ECO:0007669"/>
    <property type="project" value="UniProtKB-EC"/>
</dbReference>
<evidence type="ECO:0000256" key="27">
    <source>
        <dbReference type="ARBA" id="ARBA00049578"/>
    </source>
</evidence>
<comment type="cofactor">
    <cofactor evidence="2">
        <name>FAD</name>
        <dbReference type="ChEBI" id="CHEBI:57692"/>
    </cofactor>
</comment>
<evidence type="ECO:0000313" key="32">
    <source>
        <dbReference type="Proteomes" id="UP000824072"/>
    </source>
</evidence>
<comment type="caution">
    <text evidence="31">The sequence shown here is derived from an EMBL/GenBank/DDBJ whole genome shotgun (WGS) entry which is preliminary data.</text>
</comment>
<comment type="pathway">
    <text evidence="19">Amino-acid biosynthesis.</text>
</comment>
<dbReference type="GO" id="GO:0005737">
    <property type="term" value="C:cytoplasm"/>
    <property type="evidence" value="ECO:0007669"/>
    <property type="project" value="InterPro"/>
</dbReference>
<dbReference type="InterPro" id="IPR017896">
    <property type="entry name" value="4Fe4S_Fe-S-bd"/>
</dbReference>
<evidence type="ECO:0000256" key="19">
    <source>
        <dbReference type="ARBA" id="ARBA00029440"/>
    </source>
</evidence>
<dbReference type="FunFam" id="3.20.20.70:FF:000027">
    <property type="entry name" value="Dihydropyrimidine dehydrogenase [NADP(+)]"/>
    <property type="match status" value="1"/>
</dbReference>
<evidence type="ECO:0000256" key="13">
    <source>
        <dbReference type="ARBA" id="ARBA00022827"/>
    </source>
</evidence>
<dbReference type="SUPFAM" id="SSF51395">
    <property type="entry name" value="FMN-linked oxidoreductases"/>
    <property type="match status" value="1"/>
</dbReference>
<evidence type="ECO:0000256" key="20">
    <source>
        <dbReference type="ARBA" id="ARBA00029718"/>
    </source>
</evidence>
<dbReference type="GO" id="GO:0006212">
    <property type="term" value="P:uracil catabolic process"/>
    <property type="evidence" value="ECO:0007669"/>
    <property type="project" value="TreeGrafter"/>
</dbReference>
<dbReference type="Pfam" id="PF14697">
    <property type="entry name" value="Fer4_21"/>
    <property type="match status" value="1"/>
</dbReference>
<keyword evidence="12" id="KW-0547">Nucleotide-binding</keyword>
<evidence type="ECO:0000256" key="25">
    <source>
        <dbReference type="ARBA" id="ARBA00048792"/>
    </source>
</evidence>
<evidence type="ECO:0000256" key="11">
    <source>
        <dbReference type="ARBA" id="ARBA00022723"/>
    </source>
</evidence>
<dbReference type="GO" id="GO:0050661">
    <property type="term" value="F:NADP binding"/>
    <property type="evidence" value="ECO:0007669"/>
    <property type="project" value="TreeGrafter"/>
</dbReference>
<evidence type="ECO:0000259" key="30">
    <source>
        <dbReference type="PROSITE" id="PS51379"/>
    </source>
</evidence>
<dbReference type="InterPro" id="IPR028261">
    <property type="entry name" value="DPD_II"/>
</dbReference>
<evidence type="ECO:0000256" key="29">
    <source>
        <dbReference type="ARBA" id="ARBA00049728"/>
    </source>
</evidence>
<comment type="cofactor">
    <cofactor evidence="1">
        <name>FMN</name>
        <dbReference type="ChEBI" id="CHEBI:58210"/>
    </cofactor>
</comment>
<evidence type="ECO:0000256" key="24">
    <source>
        <dbReference type="ARBA" id="ARBA00047685"/>
    </source>
</evidence>
<dbReference type="PANTHER" id="PTHR43073">
    <property type="entry name" value="DIHYDROPYRIMIDINE DEHYDROGENASE [NADP(+)]"/>
    <property type="match status" value="1"/>
</dbReference>
<name>A0A9D1LD11_9FIRM</name>
<comment type="catalytic activity">
    <reaction evidence="24">
        <text>5,6-dihydrothymine + NAD(+) = thymine + NADH + H(+)</text>
        <dbReference type="Rhea" id="RHEA:28791"/>
        <dbReference type="ChEBI" id="CHEBI:15378"/>
        <dbReference type="ChEBI" id="CHEBI:17821"/>
        <dbReference type="ChEBI" id="CHEBI:27468"/>
        <dbReference type="ChEBI" id="CHEBI:57540"/>
        <dbReference type="ChEBI" id="CHEBI:57945"/>
        <dbReference type="EC" id="1.3.1.1"/>
    </reaction>
</comment>
<comment type="catalytic activity">
    <reaction evidence="26">
        <text>(S)-dihydroorotate + NAD(+) = orotate + NADH + H(+)</text>
        <dbReference type="Rhea" id="RHEA:13513"/>
        <dbReference type="ChEBI" id="CHEBI:15378"/>
        <dbReference type="ChEBI" id="CHEBI:30839"/>
        <dbReference type="ChEBI" id="CHEBI:30864"/>
        <dbReference type="ChEBI" id="CHEBI:57540"/>
        <dbReference type="ChEBI" id="CHEBI:57945"/>
        <dbReference type="EC" id="1.3.1.14"/>
    </reaction>
</comment>
<evidence type="ECO:0000256" key="9">
    <source>
        <dbReference type="ARBA" id="ARBA00022630"/>
    </source>
</evidence>
<keyword evidence="18" id="KW-0520">NAD</keyword>
<feature type="domain" description="4Fe-4S ferredoxin-type" evidence="30">
    <location>
        <begin position="422"/>
        <end position="451"/>
    </location>
</feature>
<gene>
    <name evidence="31" type="primary">preA</name>
    <name evidence="31" type="ORF">IAB02_07115</name>
</gene>
<dbReference type="Pfam" id="PF01180">
    <property type="entry name" value="DHO_dh"/>
    <property type="match status" value="1"/>
</dbReference>
<evidence type="ECO:0000256" key="10">
    <source>
        <dbReference type="ARBA" id="ARBA00022643"/>
    </source>
</evidence>
<dbReference type="InterPro" id="IPR017900">
    <property type="entry name" value="4Fe4S_Fe_S_CS"/>
</dbReference>
<evidence type="ECO:0000256" key="2">
    <source>
        <dbReference type="ARBA" id="ARBA00001974"/>
    </source>
</evidence>
<comment type="similarity">
    <text evidence="6">Belongs to the dihydropyrimidine dehydrogenase family.</text>
</comment>
<dbReference type="InterPro" id="IPR009051">
    <property type="entry name" value="Helical_ferredxn"/>
</dbReference>
<keyword evidence="14" id="KW-0521">NADP</keyword>
<dbReference type="AlphaFoldDB" id="A0A9D1LD11"/>
<evidence type="ECO:0000256" key="4">
    <source>
        <dbReference type="ARBA" id="ARBA00004715"/>
    </source>
</evidence>
<keyword evidence="16" id="KW-0408">Iron</keyword>
<protein>
    <recommendedName>
        <fullName evidence="8">Dihydroorotate dehydrogenase B (NAD(+)), catalytic subunit</fullName>
        <ecNumber evidence="29">1.3.1.1</ecNumber>
        <ecNumber evidence="7">1.3.1.14</ecNumber>
    </recommendedName>
    <alternativeName>
        <fullName evidence="20">Dihydroorotate oxidase B</fullName>
    </alternativeName>
    <alternativeName>
        <fullName evidence="23">Dihydrothymine dehydrogenase</fullName>
    </alternativeName>
    <alternativeName>
        <fullName evidence="21">Dihydrouracil dehydrogenase</fullName>
    </alternativeName>
    <alternativeName>
        <fullName evidence="22">Orotate reductase (NADH)</fullName>
    </alternativeName>
</protein>
<keyword evidence="11" id="KW-0479">Metal-binding</keyword>
<evidence type="ECO:0000256" key="6">
    <source>
        <dbReference type="ARBA" id="ARBA00010804"/>
    </source>
</evidence>
<keyword evidence="15 31" id="KW-0560">Oxidoreductase</keyword>
<dbReference type="Pfam" id="PF14691">
    <property type="entry name" value="Fer4_20"/>
    <property type="match status" value="1"/>
</dbReference>
<reference evidence="31" key="2">
    <citation type="journal article" date="2021" name="PeerJ">
        <title>Extensive microbial diversity within the chicken gut microbiome revealed by metagenomics and culture.</title>
        <authorList>
            <person name="Gilroy R."/>
            <person name="Ravi A."/>
            <person name="Getino M."/>
            <person name="Pursley I."/>
            <person name="Horton D.L."/>
            <person name="Alikhan N.F."/>
            <person name="Baker D."/>
            <person name="Gharbi K."/>
            <person name="Hall N."/>
            <person name="Watson M."/>
            <person name="Adriaenssens E.M."/>
            <person name="Foster-Nyarko E."/>
            <person name="Jarju S."/>
            <person name="Secka A."/>
            <person name="Antonio M."/>
            <person name="Oren A."/>
            <person name="Chaudhuri R.R."/>
            <person name="La Ragione R."/>
            <person name="Hildebrand F."/>
            <person name="Pallen M.J."/>
        </authorList>
    </citation>
    <scope>NUCLEOTIDE SEQUENCE</scope>
    <source>
        <strain evidence="31">ChiHcec3-11533</strain>
    </source>
</reference>
<proteinExistence type="inferred from homology"/>
<dbReference type="Gene3D" id="1.10.1060.10">
    <property type="entry name" value="Alpha-helical ferredoxin"/>
    <property type="match status" value="1"/>
</dbReference>